<evidence type="ECO:0000256" key="2">
    <source>
        <dbReference type="SAM" id="Phobius"/>
    </source>
</evidence>
<feature type="transmembrane region" description="Helical" evidence="2">
    <location>
        <begin position="119"/>
        <end position="141"/>
    </location>
</feature>
<reference evidence="5" key="2">
    <citation type="journal article" date="2017" name="J. Anim. Genet.">
        <title>Multiple reference genome sequences of hot pepper reveal the massive evolution of plant disease resistance genes by retroduplication.</title>
        <authorList>
            <person name="Kim S."/>
            <person name="Park J."/>
            <person name="Yeom S.-I."/>
            <person name="Kim Y.-M."/>
            <person name="Seo E."/>
            <person name="Kim K.-T."/>
            <person name="Kim M.-S."/>
            <person name="Lee J.M."/>
            <person name="Cheong K."/>
            <person name="Shin H.-S."/>
            <person name="Kim S.-B."/>
            <person name="Han K."/>
            <person name="Lee J."/>
            <person name="Park M."/>
            <person name="Lee H.-A."/>
            <person name="Lee H.-Y."/>
            <person name="Lee Y."/>
            <person name="Oh S."/>
            <person name="Lee J.H."/>
            <person name="Choi E."/>
            <person name="Choi E."/>
            <person name="Lee S.E."/>
            <person name="Jeon J."/>
            <person name="Kim H."/>
            <person name="Choi G."/>
            <person name="Song H."/>
            <person name="Lee J."/>
            <person name="Lee S.-C."/>
            <person name="Kwon J.-K."/>
            <person name="Lee H.-Y."/>
            <person name="Koo N."/>
            <person name="Hong Y."/>
            <person name="Kim R.W."/>
            <person name="Kang W.-H."/>
            <person name="Huh J.H."/>
            <person name="Kang B.-C."/>
            <person name="Yang T.-J."/>
            <person name="Lee Y.-H."/>
            <person name="Bennetzen J.L."/>
            <person name="Choi D."/>
        </authorList>
    </citation>
    <scope>NUCLEOTIDE SEQUENCE [LARGE SCALE GENOMIC DNA]</scope>
    <source>
        <strain evidence="5">cv. PBC81</strain>
    </source>
</reference>
<feature type="domain" description="Glycosyltransferase N-terminal" evidence="3">
    <location>
        <begin position="147"/>
        <end position="206"/>
    </location>
</feature>
<organism evidence="4 5">
    <name type="scientific">Capsicum baccatum</name>
    <name type="common">Peruvian pepper</name>
    <dbReference type="NCBI Taxonomy" id="33114"/>
    <lineage>
        <taxon>Eukaryota</taxon>
        <taxon>Viridiplantae</taxon>
        <taxon>Streptophyta</taxon>
        <taxon>Embryophyta</taxon>
        <taxon>Tracheophyta</taxon>
        <taxon>Spermatophyta</taxon>
        <taxon>Magnoliopsida</taxon>
        <taxon>eudicotyledons</taxon>
        <taxon>Gunneridae</taxon>
        <taxon>Pentapetalae</taxon>
        <taxon>asterids</taxon>
        <taxon>lamiids</taxon>
        <taxon>Solanales</taxon>
        <taxon>Solanaceae</taxon>
        <taxon>Solanoideae</taxon>
        <taxon>Capsiceae</taxon>
        <taxon>Capsicum</taxon>
    </lineage>
</organism>
<evidence type="ECO:0000313" key="4">
    <source>
        <dbReference type="EMBL" id="PHT54224.1"/>
    </source>
</evidence>
<keyword evidence="2" id="KW-0472">Membrane</keyword>
<keyword evidence="2" id="KW-0812">Transmembrane</keyword>
<protein>
    <recommendedName>
        <fullName evidence="3">Glycosyltransferase N-terminal domain-containing protein</fullName>
    </recommendedName>
</protein>
<evidence type="ECO:0000313" key="5">
    <source>
        <dbReference type="Proteomes" id="UP000224567"/>
    </source>
</evidence>
<comment type="caution">
    <text evidence="4">The sequence shown here is derived from an EMBL/GenBank/DDBJ whole genome shotgun (WGS) entry which is preliminary data.</text>
</comment>
<dbReference type="InterPro" id="IPR058980">
    <property type="entry name" value="Glyco_transf_N"/>
</dbReference>
<dbReference type="AlphaFoldDB" id="A0A2G2X9N3"/>
<feature type="domain" description="Glycosyltransferase N-terminal" evidence="3">
    <location>
        <begin position="47"/>
        <end position="87"/>
    </location>
</feature>
<keyword evidence="2" id="KW-1133">Transmembrane helix</keyword>
<reference evidence="4 5" key="1">
    <citation type="journal article" date="2017" name="Genome Biol.">
        <title>New reference genome sequences of hot pepper reveal the massive evolution of plant disease-resistance genes by retroduplication.</title>
        <authorList>
            <person name="Kim S."/>
            <person name="Park J."/>
            <person name="Yeom S.I."/>
            <person name="Kim Y.M."/>
            <person name="Seo E."/>
            <person name="Kim K.T."/>
            <person name="Kim M.S."/>
            <person name="Lee J.M."/>
            <person name="Cheong K."/>
            <person name="Shin H.S."/>
            <person name="Kim S.B."/>
            <person name="Han K."/>
            <person name="Lee J."/>
            <person name="Park M."/>
            <person name="Lee H.A."/>
            <person name="Lee H.Y."/>
            <person name="Lee Y."/>
            <person name="Oh S."/>
            <person name="Lee J.H."/>
            <person name="Choi E."/>
            <person name="Choi E."/>
            <person name="Lee S.E."/>
            <person name="Jeon J."/>
            <person name="Kim H."/>
            <person name="Choi G."/>
            <person name="Song H."/>
            <person name="Lee J."/>
            <person name="Lee S.C."/>
            <person name="Kwon J.K."/>
            <person name="Lee H.Y."/>
            <person name="Koo N."/>
            <person name="Hong Y."/>
            <person name="Kim R.W."/>
            <person name="Kang W.H."/>
            <person name="Huh J.H."/>
            <person name="Kang B.C."/>
            <person name="Yang T.J."/>
            <person name="Lee Y.H."/>
            <person name="Bennetzen J.L."/>
            <person name="Choi D."/>
        </authorList>
    </citation>
    <scope>NUCLEOTIDE SEQUENCE [LARGE SCALE GENOMIC DNA]</scope>
    <source>
        <strain evidence="5">cv. PBC81</strain>
    </source>
</reference>
<dbReference type="OrthoDB" id="1324505at2759"/>
<evidence type="ECO:0000256" key="1">
    <source>
        <dbReference type="ARBA" id="ARBA00009995"/>
    </source>
</evidence>
<sequence length="211" mass="24183">MEDSTEVQSSELSTSMCSYENLPNHELDNLKQDHEVVIVIHIYSSSSVRVNALNPSDIAKIHFHEVPIPEFTSPPPDFNALRKFPLHHNHYGMDLCFCANILLPFYMKSPRNQDVSLLFMIILCPLIFRMFLPCPMLNLIWGMSIQLEEEFLKKLPSLEGVVPDEVYDFIAIQVPYMDIRSGSILNTSKVIEGEFIDSLAQAERIQQWAIV</sequence>
<gene>
    <name evidence="4" type="ORF">CQW23_08686</name>
</gene>
<dbReference type="Pfam" id="PF26168">
    <property type="entry name" value="Glyco_transf_N"/>
    <property type="match status" value="2"/>
</dbReference>
<dbReference type="EMBL" id="MLFT02000003">
    <property type="protein sequence ID" value="PHT54224.1"/>
    <property type="molecule type" value="Genomic_DNA"/>
</dbReference>
<keyword evidence="5" id="KW-1185">Reference proteome</keyword>
<dbReference type="Proteomes" id="UP000224567">
    <property type="component" value="Unassembled WGS sequence"/>
</dbReference>
<comment type="similarity">
    <text evidence="1">Belongs to the UDP-glycosyltransferase family.</text>
</comment>
<accession>A0A2G2X9N3</accession>
<name>A0A2G2X9N3_CAPBA</name>
<evidence type="ECO:0000259" key="3">
    <source>
        <dbReference type="Pfam" id="PF26168"/>
    </source>
</evidence>
<proteinExistence type="inferred from homology"/>